<organism evidence="1 2">
    <name type="scientific">Blepharisma stoltei</name>
    <dbReference type="NCBI Taxonomy" id="1481888"/>
    <lineage>
        <taxon>Eukaryota</taxon>
        <taxon>Sar</taxon>
        <taxon>Alveolata</taxon>
        <taxon>Ciliophora</taxon>
        <taxon>Postciliodesmatophora</taxon>
        <taxon>Heterotrichea</taxon>
        <taxon>Heterotrichida</taxon>
        <taxon>Blepharismidae</taxon>
        <taxon>Blepharisma</taxon>
    </lineage>
</organism>
<reference evidence="1" key="1">
    <citation type="submission" date="2021-09" db="EMBL/GenBank/DDBJ databases">
        <authorList>
            <consortium name="AG Swart"/>
            <person name="Singh M."/>
            <person name="Singh A."/>
            <person name="Seah K."/>
            <person name="Emmerich C."/>
        </authorList>
    </citation>
    <scope>NUCLEOTIDE SEQUENCE</scope>
    <source>
        <strain evidence="1">ATCC30299</strain>
    </source>
</reference>
<evidence type="ECO:0000313" key="1">
    <source>
        <dbReference type="EMBL" id="CAG9317310.1"/>
    </source>
</evidence>
<dbReference type="AlphaFoldDB" id="A0AAU9IYZ4"/>
<dbReference type="Proteomes" id="UP001162131">
    <property type="component" value="Unassembled WGS sequence"/>
</dbReference>
<keyword evidence="2" id="KW-1185">Reference proteome</keyword>
<accession>A0AAU9IYZ4</accession>
<dbReference type="EMBL" id="CAJZBQ010000018">
    <property type="protein sequence ID" value="CAG9317310.1"/>
    <property type="molecule type" value="Genomic_DNA"/>
</dbReference>
<protein>
    <submittedName>
        <fullName evidence="1">Uncharacterized protein</fullName>
    </submittedName>
</protein>
<proteinExistence type="predicted"/>
<name>A0AAU9IYZ4_9CILI</name>
<gene>
    <name evidence="1" type="ORF">BSTOLATCC_MIC18562</name>
</gene>
<comment type="caution">
    <text evidence="1">The sequence shown here is derived from an EMBL/GenBank/DDBJ whole genome shotgun (WGS) entry which is preliminary data.</text>
</comment>
<evidence type="ECO:0000313" key="2">
    <source>
        <dbReference type="Proteomes" id="UP001162131"/>
    </source>
</evidence>
<sequence>MGSCACNDRESSKDSTIEIYRAKMLIEYVKGLKHDEGKRKIAMKKQAVEDLSSKSSESEIEKDIADDSYKYSDEEVADEDSYGSFEIPEEVRVGDIFVADDGSRFKLNNIDGVTQRKILTCLSCLVRIDDIGYKNHLNSEQHKYNLE</sequence>